<name>A0A7S3BGR6_9VIRI</name>
<protein>
    <recommendedName>
        <fullName evidence="5">Major facilitator superfamily (MFS) profile domain-containing protein</fullName>
    </recommendedName>
</protein>
<feature type="chain" id="PRO_5030868537" description="Major facilitator superfamily (MFS) profile domain-containing protein" evidence="3">
    <location>
        <begin position="22"/>
        <end position="337"/>
    </location>
</feature>
<feature type="compositionally biased region" description="Low complexity" evidence="1">
    <location>
        <begin position="37"/>
        <end position="58"/>
    </location>
</feature>
<keyword evidence="3" id="KW-0732">Signal</keyword>
<feature type="transmembrane region" description="Helical" evidence="2">
    <location>
        <begin position="147"/>
        <end position="165"/>
    </location>
</feature>
<dbReference type="Gene3D" id="1.20.1250.20">
    <property type="entry name" value="MFS general substrate transporter like domains"/>
    <property type="match status" value="1"/>
</dbReference>
<reference evidence="4" key="1">
    <citation type="submission" date="2021-01" db="EMBL/GenBank/DDBJ databases">
        <authorList>
            <person name="Corre E."/>
            <person name="Pelletier E."/>
            <person name="Niang G."/>
            <person name="Scheremetjew M."/>
            <person name="Finn R."/>
            <person name="Kale V."/>
            <person name="Holt S."/>
            <person name="Cochrane G."/>
            <person name="Meng A."/>
            <person name="Brown T."/>
            <person name="Cohen L."/>
        </authorList>
    </citation>
    <scope>NUCLEOTIDE SEQUENCE</scope>
    <source>
        <strain evidence="4">RCC927</strain>
    </source>
</reference>
<keyword evidence="2" id="KW-1133">Transmembrane helix</keyword>
<dbReference type="SUPFAM" id="SSF103473">
    <property type="entry name" value="MFS general substrate transporter"/>
    <property type="match status" value="1"/>
</dbReference>
<dbReference type="Pfam" id="PF07690">
    <property type="entry name" value="MFS_1"/>
    <property type="match status" value="1"/>
</dbReference>
<evidence type="ECO:0000256" key="2">
    <source>
        <dbReference type="SAM" id="Phobius"/>
    </source>
</evidence>
<evidence type="ECO:0000256" key="1">
    <source>
        <dbReference type="SAM" id="MobiDB-lite"/>
    </source>
</evidence>
<dbReference type="EMBL" id="HBHY01006141">
    <property type="protein sequence ID" value="CAE0132448.1"/>
    <property type="molecule type" value="Transcribed_RNA"/>
</dbReference>
<accession>A0A7S3BGR6</accession>
<dbReference type="GO" id="GO:0022857">
    <property type="term" value="F:transmembrane transporter activity"/>
    <property type="evidence" value="ECO:0007669"/>
    <property type="project" value="InterPro"/>
</dbReference>
<dbReference type="AlphaFoldDB" id="A0A7S3BGR6"/>
<dbReference type="PANTHER" id="PTHR23525:SF1">
    <property type="entry name" value="NODULIN-LIKE DOMAIN-CONTAINING PROTEIN"/>
    <property type="match status" value="1"/>
</dbReference>
<feature type="signal peptide" evidence="3">
    <location>
        <begin position="1"/>
        <end position="21"/>
    </location>
</feature>
<keyword evidence="2" id="KW-0812">Transmembrane</keyword>
<feature type="region of interest" description="Disordered" evidence="1">
    <location>
        <begin position="29"/>
        <end position="58"/>
    </location>
</feature>
<sequence length="337" mass="36037">MLVGQALSLVPCAMLFAFREAETLGEESEAIAGPRKGSGVSSSNRGSSVRGGKAADAEAPAEAEADTAAAAKRAHALRVVPWLVASADVCSMLGSGMTVKYFPIFFKDDLGLGPIAVNAIYVICPLLISMAGLIAQRLSLRLGSAQTAFAFRLTGIALLVAISFIRQRNVLIPIYALRTGLMNSTSGLTKGILNDHVPKHRRGFFNALESLNLFSWSGSAVLGGVLVSSIGYRHTFLCTAAVQTMSAMFLVPLFTLVERERRDAAGAVNEKQIVRQMRRERLAARWRALPWGEATESASTPLLPPGNRDDGDESADELETLWDQSWGSIGFSAAPLL</sequence>
<evidence type="ECO:0008006" key="5">
    <source>
        <dbReference type="Google" id="ProtNLM"/>
    </source>
</evidence>
<organism evidence="4">
    <name type="scientific">Prasinoderma singulare</name>
    <dbReference type="NCBI Taxonomy" id="676789"/>
    <lineage>
        <taxon>Eukaryota</taxon>
        <taxon>Viridiplantae</taxon>
        <taxon>Prasinodermophyta</taxon>
        <taxon>Prasinodermophyceae</taxon>
        <taxon>Prasinodermales</taxon>
        <taxon>Prasinodermaceae</taxon>
        <taxon>Prasinoderma</taxon>
    </lineage>
</organism>
<dbReference type="InterPro" id="IPR036259">
    <property type="entry name" value="MFS_trans_sf"/>
</dbReference>
<feature type="region of interest" description="Disordered" evidence="1">
    <location>
        <begin position="296"/>
        <end position="315"/>
    </location>
</feature>
<gene>
    <name evidence="4" type="ORF">PSIN1315_LOCUS3961</name>
</gene>
<feature type="transmembrane region" description="Helical" evidence="2">
    <location>
        <begin position="115"/>
        <end position="135"/>
    </location>
</feature>
<evidence type="ECO:0000256" key="3">
    <source>
        <dbReference type="SAM" id="SignalP"/>
    </source>
</evidence>
<evidence type="ECO:0000313" key="4">
    <source>
        <dbReference type="EMBL" id="CAE0132448.1"/>
    </source>
</evidence>
<dbReference type="InterPro" id="IPR011701">
    <property type="entry name" value="MFS"/>
</dbReference>
<keyword evidence="2" id="KW-0472">Membrane</keyword>
<proteinExistence type="predicted"/>
<dbReference type="PANTHER" id="PTHR23525">
    <property type="entry name" value="TRANSPORTER, PUTATIVE-RELATED"/>
    <property type="match status" value="1"/>
</dbReference>
<feature type="transmembrane region" description="Helical" evidence="2">
    <location>
        <begin position="82"/>
        <end position="103"/>
    </location>
</feature>